<feature type="compositionally biased region" description="Polar residues" evidence="1">
    <location>
        <begin position="265"/>
        <end position="277"/>
    </location>
</feature>
<feature type="region of interest" description="Disordered" evidence="1">
    <location>
        <begin position="1052"/>
        <end position="1094"/>
    </location>
</feature>
<feature type="region of interest" description="Disordered" evidence="1">
    <location>
        <begin position="477"/>
        <end position="526"/>
    </location>
</feature>
<dbReference type="PANTHER" id="PTHR34536">
    <property type="entry name" value="DENTIN SIALOPHOSPHOPROTEIN-LIKE PROTEIN"/>
    <property type="match status" value="1"/>
</dbReference>
<feature type="compositionally biased region" description="Basic and acidic residues" evidence="1">
    <location>
        <begin position="642"/>
        <end position="660"/>
    </location>
</feature>
<protein>
    <submittedName>
        <fullName evidence="2">Uncharacterized protein</fullName>
    </submittedName>
</protein>
<feature type="compositionally biased region" description="Basic residues" evidence="1">
    <location>
        <begin position="886"/>
        <end position="898"/>
    </location>
</feature>
<dbReference type="Proteomes" id="UP000653305">
    <property type="component" value="Unassembled WGS sequence"/>
</dbReference>
<name>A0A830DCR5_9LAMI</name>
<dbReference type="OrthoDB" id="1350766at2759"/>
<dbReference type="PANTHER" id="PTHR34536:SF6">
    <property type="entry name" value="DENTIN SIALOPHOSPHOPROTEIN-LIKE PROTEIN"/>
    <property type="match status" value="1"/>
</dbReference>
<feature type="region of interest" description="Disordered" evidence="1">
    <location>
        <begin position="1"/>
        <end position="25"/>
    </location>
</feature>
<sequence length="1094" mass="121731">MSCHNSLPLLAFPEPNTESGQLEERNPKTFGARFIVDGIKPISALMPSSVGLEAMNSIKPELNWKTVTKGRRTRKSVARNLNGVAKAGNTTSPKRVGDFSGSDSDKIGEVVLGQSPSGISEHVPVKKLRRLRQSPSPHLWTPPLHRQDSASPQTRSSLLFEDQKQLLCSDGQRSSDRQINGIQENAKARCGGEGFRNLFPGEQTKRDSGDFSGIELLAAAASMDYDDDSTNKQNLVAEDSVMPKHPDANDSASLSEAGLKCNEPENPSSDGMTLNGSNTNCSPVLSNSAAASQSLCGSSEDGTMPKVSRQYWDLNTLMDAWVEPCDDMKMEERHNACSDHVLSDPVRTEDKYSNLKIEENKLTTVEGMNTYNQVMITDSKLSRSSGLLIPEEKFKYTDIGAKILNEDCSSDISDQYKDNKDSKRTSEPPGTFIQDVRLTLAVDSGIQNDGNCLSGSTISDSQGHLLVAKHEDTNLANESTMNGTEDSSKSCSDGVPTGSVGKIGLATEGPHNSDVSRNNHANMVGGDDLTGFQAGYDSPYEDGELRGSFFYSWEENEMENECVDYESDGRNGDGSDDADYYPRPDSVEGGSEGSHGLLVKGFSGGNSKGEPAKREIAGKGSKAGSGTTGEQSMGMLIDENEDYTRRSQLTDRRDAFDGKLRQMGGGYASKTARGRPRSRIQGRSSIGATDGKDGFFIQQCRSRRIGSYPRSERDFSPDKYPGRYNSRPNTHGERDGNNQWGSRRRYNNTSSYQGADGRIYTRPRNKTGDPSDKMGGLDFHDPPPRQTGKYFPKGLNRPFMRRSPVERDDHFVPGRRMPPTRGGGNYRGRGHYSQRGGRDFRDDDFEPLPDDAGPPARIPRYVSNVNRDRSFSPGFCRNPNMVAPLPRRRSRSRSRTHSPRLWYNHPHREERAFGNNNRRNNRSRSPDFRPEARMERTRMMPFPKPDCRDGGYASPPRNGRWVDDRSNFGEDNYVRRRRSPVRVFKHGQRFDSKTDECFRPAMRRPPGRFSVMANGGRERKLEMNYDDRRRCEDGRGDIGRYRRRDAVVDDFEKSDLNDNTSNSNNKKNEVDVPKEVAESKGDVMEDKGAALEVV</sequence>
<feature type="compositionally biased region" description="Polar residues" evidence="1">
    <location>
        <begin position="737"/>
        <end position="753"/>
    </location>
</feature>
<feature type="region of interest" description="Disordered" evidence="1">
    <location>
        <begin position="134"/>
        <end position="155"/>
    </location>
</feature>
<organism evidence="2 3">
    <name type="scientific">Phtheirospermum japonicum</name>
    <dbReference type="NCBI Taxonomy" id="374723"/>
    <lineage>
        <taxon>Eukaryota</taxon>
        <taxon>Viridiplantae</taxon>
        <taxon>Streptophyta</taxon>
        <taxon>Embryophyta</taxon>
        <taxon>Tracheophyta</taxon>
        <taxon>Spermatophyta</taxon>
        <taxon>Magnoliopsida</taxon>
        <taxon>eudicotyledons</taxon>
        <taxon>Gunneridae</taxon>
        <taxon>Pentapetalae</taxon>
        <taxon>asterids</taxon>
        <taxon>lamiids</taxon>
        <taxon>Lamiales</taxon>
        <taxon>Orobanchaceae</taxon>
        <taxon>Orobanchaceae incertae sedis</taxon>
        <taxon>Phtheirospermum</taxon>
    </lineage>
</organism>
<accession>A0A830DCR5</accession>
<comment type="caution">
    <text evidence="2">The sequence shown here is derived from an EMBL/GenBank/DDBJ whole genome shotgun (WGS) entry which is preliminary data.</text>
</comment>
<keyword evidence="3" id="KW-1185">Reference proteome</keyword>
<evidence type="ECO:0000256" key="1">
    <source>
        <dbReference type="SAM" id="MobiDB-lite"/>
    </source>
</evidence>
<feature type="region of interest" description="Disordered" evidence="1">
    <location>
        <begin position="564"/>
        <end position="860"/>
    </location>
</feature>
<dbReference type="EMBL" id="BMAC01001126">
    <property type="protein sequence ID" value="GFQ05834.1"/>
    <property type="molecule type" value="Genomic_DNA"/>
</dbReference>
<feature type="region of interest" description="Disordered" evidence="1">
    <location>
        <begin position="872"/>
        <end position="964"/>
    </location>
</feature>
<gene>
    <name evidence="2" type="ORF">PHJA_002727500</name>
</gene>
<feature type="compositionally biased region" description="Basic and acidic residues" evidence="1">
    <location>
        <begin position="1066"/>
        <end position="1094"/>
    </location>
</feature>
<feature type="compositionally biased region" description="Basic and acidic residues" evidence="1">
    <location>
        <begin position="803"/>
        <end position="812"/>
    </location>
</feature>
<evidence type="ECO:0000313" key="3">
    <source>
        <dbReference type="Proteomes" id="UP000653305"/>
    </source>
</evidence>
<feature type="region of interest" description="Disordered" evidence="1">
    <location>
        <begin position="85"/>
        <end position="104"/>
    </location>
</feature>
<feature type="compositionally biased region" description="Polar residues" evidence="1">
    <location>
        <begin position="477"/>
        <end position="491"/>
    </location>
</feature>
<feature type="compositionally biased region" description="Basic and acidic residues" evidence="1">
    <location>
        <begin position="924"/>
        <end position="938"/>
    </location>
</feature>
<proteinExistence type="predicted"/>
<feature type="compositionally biased region" description="Basic and acidic residues" evidence="1">
    <location>
        <begin position="710"/>
        <end position="721"/>
    </location>
</feature>
<dbReference type="AlphaFoldDB" id="A0A830DCR5"/>
<reference evidence="2" key="1">
    <citation type="submission" date="2020-07" db="EMBL/GenBank/DDBJ databases">
        <title>Ethylene signaling mediates host invasion by parasitic plants.</title>
        <authorList>
            <person name="Yoshida S."/>
        </authorList>
    </citation>
    <scope>NUCLEOTIDE SEQUENCE</scope>
    <source>
        <strain evidence="2">Okayama</strain>
    </source>
</reference>
<evidence type="ECO:0000313" key="2">
    <source>
        <dbReference type="EMBL" id="GFQ05834.1"/>
    </source>
</evidence>
<feature type="region of interest" description="Disordered" evidence="1">
    <location>
        <begin position="238"/>
        <end position="277"/>
    </location>
</feature>